<dbReference type="AlphaFoldDB" id="A0A370B3R9"/>
<gene>
    <name evidence="3" type="ORF">DVH02_19670</name>
</gene>
<comment type="caution">
    <text evidence="3">The sequence shown here is derived from an EMBL/GenBank/DDBJ whole genome shotgun (WGS) entry which is preliminary data.</text>
</comment>
<protein>
    <submittedName>
        <fullName evidence="3">Site-specific integrase</fullName>
    </submittedName>
</protein>
<proteinExistence type="predicted"/>
<dbReference type="PROSITE" id="PS51898">
    <property type="entry name" value="TYR_RECOMBINASE"/>
    <property type="match status" value="1"/>
</dbReference>
<organism evidence="3 4">
    <name type="scientific">Streptomyces corynorhini</name>
    <dbReference type="NCBI Taxonomy" id="2282652"/>
    <lineage>
        <taxon>Bacteria</taxon>
        <taxon>Bacillati</taxon>
        <taxon>Actinomycetota</taxon>
        <taxon>Actinomycetes</taxon>
        <taxon>Kitasatosporales</taxon>
        <taxon>Streptomycetaceae</taxon>
        <taxon>Streptomyces</taxon>
    </lineage>
</organism>
<dbReference type="Gene3D" id="1.10.443.10">
    <property type="entry name" value="Intergrase catalytic core"/>
    <property type="match status" value="1"/>
</dbReference>
<dbReference type="OrthoDB" id="3773913at2"/>
<dbReference type="Proteomes" id="UP000253741">
    <property type="component" value="Unassembled WGS sequence"/>
</dbReference>
<dbReference type="InterPro" id="IPR050090">
    <property type="entry name" value="Tyrosine_recombinase_XerCD"/>
</dbReference>
<keyword evidence="4" id="KW-1185">Reference proteome</keyword>
<evidence type="ECO:0000313" key="3">
    <source>
        <dbReference type="EMBL" id="RDG36497.1"/>
    </source>
</evidence>
<evidence type="ECO:0000259" key="2">
    <source>
        <dbReference type="PROSITE" id="PS51898"/>
    </source>
</evidence>
<dbReference type="GO" id="GO:0006310">
    <property type="term" value="P:DNA recombination"/>
    <property type="evidence" value="ECO:0007669"/>
    <property type="project" value="UniProtKB-KW"/>
</dbReference>
<dbReference type="PANTHER" id="PTHR30349:SF64">
    <property type="entry name" value="PROPHAGE INTEGRASE INTD-RELATED"/>
    <property type="match status" value="1"/>
</dbReference>
<keyword evidence="1" id="KW-0233">DNA recombination</keyword>
<dbReference type="EMBL" id="QQNA01000155">
    <property type="protein sequence ID" value="RDG36497.1"/>
    <property type="molecule type" value="Genomic_DNA"/>
</dbReference>
<evidence type="ECO:0000256" key="1">
    <source>
        <dbReference type="ARBA" id="ARBA00023172"/>
    </source>
</evidence>
<accession>A0A370B3R9</accession>
<dbReference type="RefSeq" id="WP_114625162.1">
    <property type="nucleotide sequence ID" value="NZ_QQNA01000155.1"/>
</dbReference>
<sequence>MFAIEVRPDRRKPFRVRWRVSTRKHSESYVLKGQADGRRSELMAALQRGEQFDTEEGLPTSELRVLDSVTWYQHAQDYARMKWPRAAAKHRASIADALATVTPKLIAAGVRGYPKPLVLRAALYAWAFRLVRDDEGQLVPRSIMETPPTEITQALAWITKNSLPIAEASKPEHLRKALGAISVKLNGKNAAENTTRRKRMILNNAFMYAIERDHLAANPLKRIDWQPPPTDDEVDFRYVPNPQLARALIIAVRTQSPRGEHLEAFFGCVYYAAMRPGEIAALKNSDCVLPADEKDEDAWGELILAESHPEVASGWTDDGTPYERRGLKRRARKATRSVPIPPALVRLLQEHKKRYGVAADGRLFRAAHGGRVRSTEYCEVWKKARAQTLTPEDTKTPLAEVPYSLRHAGISLWIKAGVEPPEVARRAGHSLAVMYKVYAKILRGRQAHANQLIAAALHDDEDRPESN</sequence>
<evidence type="ECO:0000313" key="4">
    <source>
        <dbReference type="Proteomes" id="UP000253741"/>
    </source>
</evidence>
<feature type="domain" description="Tyr recombinase" evidence="2">
    <location>
        <begin position="235"/>
        <end position="451"/>
    </location>
</feature>
<dbReference type="GO" id="GO:0003677">
    <property type="term" value="F:DNA binding"/>
    <property type="evidence" value="ECO:0007669"/>
    <property type="project" value="InterPro"/>
</dbReference>
<dbReference type="SUPFAM" id="SSF56349">
    <property type="entry name" value="DNA breaking-rejoining enzymes"/>
    <property type="match status" value="1"/>
</dbReference>
<reference evidence="3 4" key="1">
    <citation type="submission" date="2018-07" db="EMBL/GenBank/DDBJ databases">
        <title>Streptomyces species from bats.</title>
        <authorList>
            <person name="Dunlap C."/>
        </authorList>
    </citation>
    <scope>NUCLEOTIDE SEQUENCE [LARGE SCALE GENOMIC DNA]</scope>
    <source>
        <strain evidence="3 4">AC230</strain>
    </source>
</reference>
<dbReference type="InterPro" id="IPR011010">
    <property type="entry name" value="DNA_brk_join_enz"/>
</dbReference>
<dbReference type="PANTHER" id="PTHR30349">
    <property type="entry name" value="PHAGE INTEGRASE-RELATED"/>
    <property type="match status" value="1"/>
</dbReference>
<name>A0A370B3R9_9ACTN</name>
<dbReference type="InterPro" id="IPR013762">
    <property type="entry name" value="Integrase-like_cat_sf"/>
</dbReference>
<dbReference type="GO" id="GO:0015074">
    <property type="term" value="P:DNA integration"/>
    <property type="evidence" value="ECO:0007669"/>
    <property type="project" value="InterPro"/>
</dbReference>
<dbReference type="InterPro" id="IPR002104">
    <property type="entry name" value="Integrase_catalytic"/>
</dbReference>